<feature type="region of interest" description="Disordered" evidence="1">
    <location>
        <begin position="1"/>
        <end position="25"/>
    </location>
</feature>
<protein>
    <submittedName>
        <fullName evidence="2">Uncharacterized protein</fullName>
    </submittedName>
</protein>
<evidence type="ECO:0000313" key="3">
    <source>
        <dbReference type="Proteomes" id="UP000197138"/>
    </source>
</evidence>
<dbReference type="AlphaFoldDB" id="A0A218Y0N7"/>
<dbReference type="EMBL" id="MTKT01000527">
    <property type="protein sequence ID" value="OWM90887.1"/>
    <property type="molecule type" value="Genomic_DNA"/>
</dbReference>
<name>A0A218Y0N7_PUNGR</name>
<feature type="compositionally biased region" description="Basic residues" evidence="1">
    <location>
        <begin position="1"/>
        <end position="10"/>
    </location>
</feature>
<comment type="caution">
    <text evidence="2">The sequence shown here is derived from an EMBL/GenBank/DDBJ whole genome shotgun (WGS) entry which is preliminary data.</text>
</comment>
<evidence type="ECO:0000313" key="2">
    <source>
        <dbReference type="EMBL" id="OWM90887.1"/>
    </source>
</evidence>
<reference evidence="3" key="1">
    <citation type="journal article" date="2017" name="Plant J.">
        <title>The pomegranate (Punica granatum L.) genome and the genomics of punicalagin biosynthesis.</title>
        <authorList>
            <person name="Qin G."/>
            <person name="Xu C."/>
            <person name="Ming R."/>
            <person name="Tang H."/>
            <person name="Guyot R."/>
            <person name="Kramer E.M."/>
            <person name="Hu Y."/>
            <person name="Yi X."/>
            <person name="Qi Y."/>
            <person name="Xu X."/>
            <person name="Gao Z."/>
            <person name="Pan H."/>
            <person name="Jian J."/>
            <person name="Tian Y."/>
            <person name="Yue Z."/>
            <person name="Xu Y."/>
        </authorList>
    </citation>
    <scope>NUCLEOTIDE SEQUENCE [LARGE SCALE GENOMIC DNA]</scope>
    <source>
        <strain evidence="3">cv. Dabenzi</strain>
    </source>
</reference>
<dbReference type="Proteomes" id="UP000197138">
    <property type="component" value="Unassembled WGS sequence"/>
</dbReference>
<proteinExistence type="predicted"/>
<evidence type="ECO:0000256" key="1">
    <source>
        <dbReference type="SAM" id="MobiDB-lite"/>
    </source>
</evidence>
<accession>A0A218Y0N7</accession>
<gene>
    <name evidence="2" type="ORF">CDL15_Pgr027374</name>
</gene>
<organism evidence="2 3">
    <name type="scientific">Punica granatum</name>
    <name type="common">Pomegranate</name>
    <dbReference type="NCBI Taxonomy" id="22663"/>
    <lineage>
        <taxon>Eukaryota</taxon>
        <taxon>Viridiplantae</taxon>
        <taxon>Streptophyta</taxon>
        <taxon>Embryophyta</taxon>
        <taxon>Tracheophyta</taxon>
        <taxon>Spermatophyta</taxon>
        <taxon>Magnoliopsida</taxon>
        <taxon>eudicotyledons</taxon>
        <taxon>Gunneridae</taxon>
        <taxon>Pentapetalae</taxon>
        <taxon>rosids</taxon>
        <taxon>malvids</taxon>
        <taxon>Myrtales</taxon>
        <taxon>Lythraceae</taxon>
        <taxon>Punica</taxon>
    </lineage>
</organism>
<sequence>MPASHSKHAPAIHPVDSGHPQSTIPATVSLPPMTIPVPGPVMFAPPPVSAPGQGINCPIEIEEYKNRRGLGFRHSCHEIIEARRGKHLHRLAAFYGKVNWGIPVLPLSHFFLAPPHIVGGTLDGPSLVSDAEPVDPPAICAVTEETPLGVHIRLAQENEELNNWTSVPCYSAVITDV</sequence>